<evidence type="ECO:0000256" key="1">
    <source>
        <dbReference type="SAM" id="MobiDB-lite"/>
    </source>
</evidence>
<keyword evidence="3" id="KW-1185">Reference proteome</keyword>
<dbReference type="EMBL" id="JAINUG010000017">
    <property type="protein sequence ID" value="KAJ8412943.1"/>
    <property type="molecule type" value="Genomic_DNA"/>
</dbReference>
<dbReference type="Proteomes" id="UP001221898">
    <property type="component" value="Unassembled WGS sequence"/>
</dbReference>
<sequence>MRRIRLSPYLSSAVRYWTRTAEMSCTSYLPLLWRRQAEQPSGQIRGSLPGVRSTRERPRGAVGLFGHACGAEQQGPVERPRSCQTPISLIH</sequence>
<evidence type="ECO:0000313" key="3">
    <source>
        <dbReference type="Proteomes" id="UP001221898"/>
    </source>
</evidence>
<comment type="caution">
    <text evidence="2">The sequence shown here is derived from an EMBL/GenBank/DDBJ whole genome shotgun (WGS) entry which is preliminary data.</text>
</comment>
<dbReference type="AlphaFoldDB" id="A0AAD7T247"/>
<evidence type="ECO:0000313" key="2">
    <source>
        <dbReference type="EMBL" id="KAJ8412943.1"/>
    </source>
</evidence>
<gene>
    <name evidence="2" type="ORF">AAFF_G00105250</name>
</gene>
<reference evidence="2" key="1">
    <citation type="journal article" date="2023" name="Science">
        <title>Genome structures resolve the early diversification of teleost fishes.</title>
        <authorList>
            <person name="Parey E."/>
            <person name="Louis A."/>
            <person name="Montfort J."/>
            <person name="Bouchez O."/>
            <person name="Roques C."/>
            <person name="Iampietro C."/>
            <person name="Lluch J."/>
            <person name="Castinel A."/>
            <person name="Donnadieu C."/>
            <person name="Desvignes T."/>
            <person name="Floi Bucao C."/>
            <person name="Jouanno E."/>
            <person name="Wen M."/>
            <person name="Mejri S."/>
            <person name="Dirks R."/>
            <person name="Jansen H."/>
            <person name="Henkel C."/>
            <person name="Chen W.J."/>
            <person name="Zahm M."/>
            <person name="Cabau C."/>
            <person name="Klopp C."/>
            <person name="Thompson A.W."/>
            <person name="Robinson-Rechavi M."/>
            <person name="Braasch I."/>
            <person name="Lecointre G."/>
            <person name="Bobe J."/>
            <person name="Postlethwait J.H."/>
            <person name="Berthelot C."/>
            <person name="Roest Crollius H."/>
            <person name="Guiguen Y."/>
        </authorList>
    </citation>
    <scope>NUCLEOTIDE SEQUENCE</scope>
    <source>
        <strain evidence="2">NC1722</strain>
    </source>
</reference>
<accession>A0AAD7T247</accession>
<feature type="region of interest" description="Disordered" evidence="1">
    <location>
        <begin position="72"/>
        <end position="91"/>
    </location>
</feature>
<name>A0AAD7T247_9TELE</name>
<feature type="compositionally biased region" description="Polar residues" evidence="1">
    <location>
        <begin position="82"/>
        <end position="91"/>
    </location>
</feature>
<organism evidence="2 3">
    <name type="scientific">Aldrovandia affinis</name>
    <dbReference type="NCBI Taxonomy" id="143900"/>
    <lineage>
        <taxon>Eukaryota</taxon>
        <taxon>Metazoa</taxon>
        <taxon>Chordata</taxon>
        <taxon>Craniata</taxon>
        <taxon>Vertebrata</taxon>
        <taxon>Euteleostomi</taxon>
        <taxon>Actinopterygii</taxon>
        <taxon>Neopterygii</taxon>
        <taxon>Teleostei</taxon>
        <taxon>Notacanthiformes</taxon>
        <taxon>Halosauridae</taxon>
        <taxon>Aldrovandia</taxon>
    </lineage>
</organism>
<proteinExistence type="predicted"/>
<protein>
    <submittedName>
        <fullName evidence="2">Uncharacterized protein</fullName>
    </submittedName>
</protein>